<evidence type="ECO:0000313" key="2">
    <source>
        <dbReference type="EMBL" id="MTW11769.1"/>
    </source>
</evidence>
<gene>
    <name evidence="2" type="ORF">GM658_14275</name>
</gene>
<proteinExistence type="predicted"/>
<reference evidence="2 3" key="1">
    <citation type="submission" date="2019-11" db="EMBL/GenBank/DDBJ databases">
        <title>Type strains purchased from KCTC, JCM and DSMZ.</title>
        <authorList>
            <person name="Lu H."/>
        </authorList>
    </citation>
    <scope>NUCLEOTIDE SEQUENCE [LARGE SCALE GENOMIC DNA]</scope>
    <source>
        <strain evidence="2 3">JCM 31587</strain>
    </source>
</reference>
<keyword evidence="3" id="KW-1185">Reference proteome</keyword>
<feature type="signal peptide" evidence="1">
    <location>
        <begin position="1"/>
        <end position="18"/>
    </location>
</feature>
<feature type="chain" id="PRO_5026845556" evidence="1">
    <location>
        <begin position="19"/>
        <end position="150"/>
    </location>
</feature>
<accession>A0A6L6QHN9</accession>
<comment type="caution">
    <text evidence="2">The sequence shown here is derived from an EMBL/GenBank/DDBJ whole genome shotgun (WGS) entry which is preliminary data.</text>
</comment>
<evidence type="ECO:0000313" key="3">
    <source>
        <dbReference type="Proteomes" id="UP000472320"/>
    </source>
</evidence>
<dbReference type="EMBL" id="WNKX01000009">
    <property type="protein sequence ID" value="MTW11769.1"/>
    <property type="molecule type" value="Genomic_DNA"/>
</dbReference>
<dbReference type="Proteomes" id="UP000472320">
    <property type="component" value="Unassembled WGS sequence"/>
</dbReference>
<name>A0A6L6QHN9_9BURK</name>
<evidence type="ECO:0000256" key="1">
    <source>
        <dbReference type="SAM" id="SignalP"/>
    </source>
</evidence>
<protein>
    <submittedName>
        <fullName evidence="2">Uncharacterized protein</fullName>
    </submittedName>
</protein>
<sequence length="150" mass="16772">MRLLTAVFSFLVGVNALADESRPSGPSKPTHSEYFVSVGAGVIQNREDPTSTFVIALAPNKPLPPNSTLLIEFENPSNPESPFVVVDKLDEKGELHARSPKVDRIYNKRAYLVRTKLIGEGQKILSIHDQWIWFELPKELRNGYATNIVD</sequence>
<organism evidence="2 3">
    <name type="scientific">Massilia eburnea</name>
    <dbReference type="NCBI Taxonomy" id="1776165"/>
    <lineage>
        <taxon>Bacteria</taxon>
        <taxon>Pseudomonadati</taxon>
        <taxon>Pseudomonadota</taxon>
        <taxon>Betaproteobacteria</taxon>
        <taxon>Burkholderiales</taxon>
        <taxon>Oxalobacteraceae</taxon>
        <taxon>Telluria group</taxon>
        <taxon>Massilia</taxon>
    </lineage>
</organism>
<dbReference type="AlphaFoldDB" id="A0A6L6QHN9"/>
<keyword evidence="1" id="KW-0732">Signal</keyword>